<dbReference type="InterPro" id="IPR014014">
    <property type="entry name" value="RNA_helicase_DEAD_Q_motif"/>
</dbReference>
<dbReference type="EMBL" id="CM026423">
    <property type="protein sequence ID" value="KAG0583181.1"/>
    <property type="molecule type" value="Genomic_DNA"/>
</dbReference>
<feature type="region of interest" description="Disordered" evidence="8">
    <location>
        <begin position="1"/>
        <end position="26"/>
    </location>
</feature>
<dbReference type="GO" id="GO:0003676">
    <property type="term" value="F:nucleic acid binding"/>
    <property type="evidence" value="ECO:0007669"/>
    <property type="project" value="InterPro"/>
</dbReference>
<dbReference type="GO" id="GO:0005524">
    <property type="term" value="F:ATP binding"/>
    <property type="evidence" value="ECO:0007669"/>
    <property type="project" value="UniProtKB-KW"/>
</dbReference>
<dbReference type="GO" id="GO:0016787">
    <property type="term" value="F:hydrolase activity"/>
    <property type="evidence" value="ECO:0007669"/>
    <property type="project" value="UniProtKB-KW"/>
</dbReference>
<feature type="domain" description="Helicase ATP-binding" evidence="9">
    <location>
        <begin position="170"/>
        <end position="347"/>
    </location>
</feature>
<dbReference type="InterPro" id="IPR027417">
    <property type="entry name" value="P-loop_NTPase"/>
</dbReference>
<dbReference type="Pfam" id="PF00271">
    <property type="entry name" value="Helicase_C"/>
    <property type="match status" value="1"/>
</dbReference>
<name>A0A8T0IJV1_CERPU</name>
<dbReference type="SUPFAM" id="SSF52540">
    <property type="entry name" value="P-loop containing nucleoside triphosphate hydrolases"/>
    <property type="match status" value="2"/>
</dbReference>
<dbReference type="CDD" id="cd18787">
    <property type="entry name" value="SF2_C_DEAD"/>
    <property type="match status" value="1"/>
</dbReference>
<dbReference type="Proteomes" id="UP000822688">
    <property type="component" value="Chromosome 3"/>
</dbReference>
<feature type="domain" description="DEAD-box RNA helicase Q" evidence="11">
    <location>
        <begin position="139"/>
        <end position="167"/>
    </location>
</feature>
<dbReference type="Pfam" id="PF00270">
    <property type="entry name" value="DEAD"/>
    <property type="match status" value="1"/>
</dbReference>
<keyword evidence="5" id="KW-0347">Helicase</keyword>
<evidence type="ECO:0000256" key="4">
    <source>
        <dbReference type="ARBA" id="ARBA00022801"/>
    </source>
</evidence>
<evidence type="ECO:0000256" key="8">
    <source>
        <dbReference type="SAM" id="MobiDB-lite"/>
    </source>
</evidence>
<feature type="short sequence motif" description="Q motif" evidence="7">
    <location>
        <begin position="139"/>
        <end position="167"/>
    </location>
</feature>
<dbReference type="PROSITE" id="PS51192">
    <property type="entry name" value="HELICASE_ATP_BIND_1"/>
    <property type="match status" value="1"/>
</dbReference>
<evidence type="ECO:0000256" key="2">
    <source>
        <dbReference type="ARBA" id="ARBA00012552"/>
    </source>
</evidence>
<dbReference type="InterPro" id="IPR014001">
    <property type="entry name" value="Helicase_ATP-bd"/>
</dbReference>
<protein>
    <recommendedName>
        <fullName evidence="2">RNA helicase</fullName>
        <ecNumber evidence="2">3.6.4.13</ecNumber>
    </recommendedName>
</protein>
<organism evidence="12 13">
    <name type="scientific">Ceratodon purpureus</name>
    <name type="common">Fire moss</name>
    <name type="synonym">Dicranum purpureum</name>
    <dbReference type="NCBI Taxonomy" id="3225"/>
    <lineage>
        <taxon>Eukaryota</taxon>
        <taxon>Viridiplantae</taxon>
        <taxon>Streptophyta</taxon>
        <taxon>Embryophyta</taxon>
        <taxon>Bryophyta</taxon>
        <taxon>Bryophytina</taxon>
        <taxon>Bryopsida</taxon>
        <taxon>Dicranidae</taxon>
        <taxon>Pseudoditrichales</taxon>
        <taxon>Ditrichaceae</taxon>
        <taxon>Ceratodon</taxon>
    </lineage>
</organism>
<dbReference type="OrthoDB" id="360161at2759"/>
<dbReference type="CDD" id="cd23022">
    <property type="entry name" value="zf-HIT_DDX59"/>
    <property type="match status" value="1"/>
</dbReference>
<dbReference type="Gene3D" id="3.30.60.220">
    <property type="match status" value="1"/>
</dbReference>
<evidence type="ECO:0000313" key="12">
    <source>
        <dbReference type="EMBL" id="KAG0583181.1"/>
    </source>
</evidence>
<dbReference type="PROSITE" id="PS51194">
    <property type="entry name" value="HELICASE_CTER"/>
    <property type="match status" value="1"/>
</dbReference>
<dbReference type="InterPro" id="IPR007529">
    <property type="entry name" value="Znf_HIT"/>
</dbReference>
<dbReference type="Pfam" id="PF04438">
    <property type="entry name" value="zf-HIT"/>
    <property type="match status" value="1"/>
</dbReference>
<evidence type="ECO:0000256" key="1">
    <source>
        <dbReference type="ARBA" id="ARBA00009718"/>
    </source>
</evidence>
<proteinExistence type="inferred from homology"/>
<dbReference type="SMART" id="SM00490">
    <property type="entry name" value="HELICc"/>
    <property type="match status" value="1"/>
</dbReference>
<reference evidence="12" key="1">
    <citation type="submission" date="2020-06" db="EMBL/GenBank/DDBJ databases">
        <title>WGS assembly of Ceratodon purpureus strain R40.</title>
        <authorList>
            <person name="Carey S.B."/>
            <person name="Jenkins J."/>
            <person name="Shu S."/>
            <person name="Lovell J.T."/>
            <person name="Sreedasyam A."/>
            <person name="Maumus F."/>
            <person name="Tiley G.P."/>
            <person name="Fernandez-Pozo N."/>
            <person name="Barry K."/>
            <person name="Chen C."/>
            <person name="Wang M."/>
            <person name="Lipzen A."/>
            <person name="Daum C."/>
            <person name="Saski C.A."/>
            <person name="Payton A.C."/>
            <person name="Mcbreen J.C."/>
            <person name="Conrad R.E."/>
            <person name="Kollar L.M."/>
            <person name="Olsson S."/>
            <person name="Huttunen S."/>
            <person name="Landis J.B."/>
            <person name="Wickett N.J."/>
            <person name="Johnson M.G."/>
            <person name="Rensing S.A."/>
            <person name="Grimwood J."/>
            <person name="Schmutz J."/>
            <person name="Mcdaniel S.F."/>
        </authorList>
    </citation>
    <scope>NUCLEOTIDE SEQUENCE</scope>
    <source>
        <strain evidence="12">R40</strain>
    </source>
</reference>
<dbReference type="InterPro" id="IPR011545">
    <property type="entry name" value="DEAD/DEAH_box_helicase_dom"/>
</dbReference>
<dbReference type="GO" id="GO:0003724">
    <property type="term" value="F:RNA helicase activity"/>
    <property type="evidence" value="ECO:0007669"/>
    <property type="project" value="UniProtKB-EC"/>
</dbReference>
<evidence type="ECO:0000259" key="11">
    <source>
        <dbReference type="PROSITE" id="PS51195"/>
    </source>
</evidence>
<comment type="similarity">
    <text evidence="1">Belongs to the DEAD box helicase family. DDX59 subfamily.</text>
</comment>
<keyword evidence="13" id="KW-1185">Reference proteome</keyword>
<dbReference type="InterPro" id="IPR001650">
    <property type="entry name" value="Helicase_C-like"/>
</dbReference>
<feature type="compositionally biased region" description="Basic and acidic residues" evidence="8">
    <location>
        <begin position="9"/>
        <end position="26"/>
    </location>
</feature>
<comment type="caution">
    <text evidence="12">The sequence shown here is derived from an EMBL/GenBank/DDBJ whole genome shotgun (WGS) entry which is preliminary data.</text>
</comment>
<dbReference type="Gene3D" id="3.40.50.300">
    <property type="entry name" value="P-loop containing nucleotide triphosphate hydrolases"/>
    <property type="match status" value="2"/>
</dbReference>
<dbReference type="SMART" id="SM00487">
    <property type="entry name" value="DEXDc"/>
    <property type="match status" value="1"/>
</dbReference>
<dbReference type="PROSITE" id="PS51195">
    <property type="entry name" value="Q_MOTIF"/>
    <property type="match status" value="1"/>
</dbReference>
<evidence type="ECO:0000313" key="13">
    <source>
        <dbReference type="Proteomes" id="UP000822688"/>
    </source>
</evidence>
<keyword evidence="4" id="KW-0378">Hydrolase</keyword>
<evidence type="ECO:0000256" key="3">
    <source>
        <dbReference type="ARBA" id="ARBA00022741"/>
    </source>
</evidence>
<keyword evidence="3" id="KW-0547">Nucleotide-binding</keyword>
<evidence type="ECO:0000256" key="5">
    <source>
        <dbReference type="ARBA" id="ARBA00022806"/>
    </source>
</evidence>
<evidence type="ECO:0000256" key="7">
    <source>
        <dbReference type="PROSITE-ProRule" id="PRU00552"/>
    </source>
</evidence>
<feature type="domain" description="Helicase C-terminal" evidence="10">
    <location>
        <begin position="371"/>
        <end position="521"/>
    </location>
</feature>
<gene>
    <name evidence="12" type="ORF">KC19_3G115600</name>
</gene>
<sequence>MANSGGGDQKSDQAVKEKSEHQRQAEPGEPVCAVCGRYGEYICDATDDDVCSLECKAVIVARSNPAPPPTHDTSKPKTKVVVPTEFLRDECVVVTDQGNKLPEWMPDESIARLSQKQVDALLQGIEVSVKGDDIPRPILQFSDCNFLPKLQENLEAAGYDTPTPVQMQAIPAALRGRDVLVSAETGSGKTGSFLLPIIMRCSLVRIHGLSERDRPLAMVLAPTRELCAQVEEQAKVLASGLPFKTALVVGGDAMPQQLHRIKQGVELIIGTPGRLIDLLSKHDCLNLQDVCVLALDEVDCMLESGFRDQVLQIVQALSTPQILMYSATIPPSIERFSSSLLKNPLLVSVGTPSQPNRAVQQTVLWIESKKKKKKLFEILKSRVHYRPPVVVFVSSRVGSDLLAEAIRSVTGIKAMSLHGEKSMKDRREAMTSFLTGEIPVIVATGVLGRGLDLLRVTQVIVFDFPSSIQEYIHMIGRASRLGNPGSAMVFVDNESKALFKELVTLLRTSGTVIPHELLNSPYLHSTYALAYNKKKRRRKQNLDIDSD</sequence>
<evidence type="ECO:0000259" key="10">
    <source>
        <dbReference type="PROSITE" id="PS51194"/>
    </source>
</evidence>
<accession>A0A8T0IJV1</accession>
<dbReference type="PANTHER" id="PTHR47958">
    <property type="entry name" value="ATP-DEPENDENT RNA HELICASE DBP3"/>
    <property type="match status" value="1"/>
</dbReference>
<evidence type="ECO:0000256" key="6">
    <source>
        <dbReference type="ARBA" id="ARBA00022840"/>
    </source>
</evidence>
<dbReference type="AlphaFoldDB" id="A0A8T0IJV1"/>
<dbReference type="EC" id="3.6.4.13" evidence="2"/>
<keyword evidence="6" id="KW-0067">ATP-binding</keyword>
<evidence type="ECO:0000259" key="9">
    <source>
        <dbReference type="PROSITE" id="PS51192"/>
    </source>
</evidence>